<dbReference type="EMBL" id="JAHRIQ010057185">
    <property type="protein sequence ID" value="MEQ2238979.1"/>
    <property type="molecule type" value="Genomic_DNA"/>
</dbReference>
<keyword evidence="2" id="KW-1185">Reference proteome</keyword>
<proteinExistence type="predicted"/>
<evidence type="ECO:0000313" key="2">
    <source>
        <dbReference type="Proteomes" id="UP001482620"/>
    </source>
</evidence>
<sequence length="151" mass="16352">MGSIATFCVEASPIISSQYLSTSHTSSGSFPPSEVTLHVPRDNLSIRRSGRRGLRLHLLPNPLCTGPSWFPLRVVGPLGDGLASLVRQPSHQALSDKSRPQAWIQGGTLAPLYRATSHASILWSSQRCLEPLFVLSVTYSLFAMGDPTRGI</sequence>
<gene>
    <name evidence="1" type="ORF">ILYODFUR_039023</name>
</gene>
<evidence type="ECO:0000313" key="1">
    <source>
        <dbReference type="EMBL" id="MEQ2238979.1"/>
    </source>
</evidence>
<organism evidence="1 2">
    <name type="scientific">Ilyodon furcidens</name>
    <name type="common">goldbreast splitfin</name>
    <dbReference type="NCBI Taxonomy" id="33524"/>
    <lineage>
        <taxon>Eukaryota</taxon>
        <taxon>Metazoa</taxon>
        <taxon>Chordata</taxon>
        <taxon>Craniata</taxon>
        <taxon>Vertebrata</taxon>
        <taxon>Euteleostomi</taxon>
        <taxon>Actinopterygii</taxon>
        <taxon>Neopterygii</taxon>
        <taxon>Teleostei</taxon>
        <taxon>Neoteleostei</taxon>
        <taxon>Acanthomorphata</taxon>
        <taxon>Ovalentaria</taxon>
        <taxon>Atherinomorphae</taxon>
        <taxon>Cyprinodontiformes</taxon>
        <taxon>Goodeidae</taxon>
        <taxon>Ilyodon</taxon>
    </lineage>
</organism>
<protein>
    <submittedName>
        <fullName evidence="1">Uncharacterized protein</fullName>
    </submittedName>
</protein>
<reference evidence="1 2" key="1">
    <citation type="submission" date="2021-06" db="EMBL/GenBank/DDBJ databases">
        <authorList>
            <person name="Palmer J.M."/>
        </authorList>
    </citation>
    <scope>NUCLEOTIDE SEQUENCE [LARGE SCALE GENOMIC DNA]</scope>
    <source>
        <strain evidence="2">if_2019</strain>
        <tissue evidence="1">Muscle</tissue>
    </source>
</reference>
<dbReference type="Proteomes" id="UP001482620">
    <property type="component" value="Unassembled WGS sequence"/>
</dbReference>
<name>A0ABV0U2G6_9TELE</name>
<accession>A0ABV0U2G6</accession>
<comment type="caution">
    <text evidence="1">The sequence shown here is derived from an EMBL/GenBank/DDBJ whole genome shotgun (WGS) entry which is preliminary data.</text>
</comment>